<dbReference type="PROSITE" id="PS51462">
    <property type="entry name" value="NUDIX"/>
    <property type="match status" value="1"/>
</dbReference>
<dbReference type="InterPro" id="IPR020084">
    <property type="entry name" value="NUDIX_hydrolase_CS"/>
</dbReference>
<evidence type="ECO:0000256" key="1">
    <source>
        <dbReference type="ARBA" id="ARBA00001946"/>
    </source>
</evidence>
<dbReference type="OrthoDB" id="289720at2"/>
<dbReference type="InterPro" id="IPR000086">
    <property type="entry name" value="NUDIX_hydrolase_dom"/>
</dbReference>
<evidence type="ECO:0000313" key="5">
    <source>
        <dbReference type="EMBL" id="SFL32298.1"/>
    </source>
</evidence>
<dbReference type="Pfam" id="PF00293">
    <property type="entry name" value="NUDIX"/>
    <property type="match status" value="1"/>
</dbReference>
<keyword evidence="2 3" id="KW-0378">Hydrolase</keyword>
<comment type="cofactor">
    <cofactor evidence="1">
        <name>Mg(2+)</name>
        <dbReference type="ChEBI" id="CHEBI:18420"/>
    </cofactor>
</comment>
<dbReference type="PANTHER" id="PTHR43046:SF14">
    <property type="entry name" value="MUTT_NUDIX FAMILY PROTEIN"/>
    <property type="match status" value="1"/>
</dbReference>
<dbReference type="PANTHER" id="PTHR43046">
    <property type="entry name" value="GDP-MANNOSE MANNOSYL HYDROLASE"/>
    <property type="match status" value="1"/>
</dbReference>
<dbReference type="Proteomes" id="UP000199550">
    <property type="component" value="Unassembled WGS sequence"/>
</dbReference>
<reference evidence="5 6" key="1">
    <citation type="submission" date="2016-10" db="EMBL/GenBank/DDBJ databases">
        <authorList>
            <person name="de Groot N.N."/>
        </authorList>
    </citation>
    <scope>NUCLEOTIDE SEQUENCE [LARGE SCALE GENOMIC DNA]</scope>
    <source>
        <strain evidence="5 6">DSM 16199</strain>
    </source>
</reference>
<evidence type="ECO:0000313" key="6">
    <source>
        <dbReference type="Proteomes" id="UP000199550"/>
    </source>
</evidence>
<accession>A0A1I4GQJ9</accession>
<dbReference type="InterPro" id="IPR015797">
    <property type="entry name" value="NUDIX_hydrolase-like_dom_sf"/>
</dbReference>
<dbReference type="RefSeq" id="WP_090190134.1">
    <property type="nucleotide sequence ID" value="NZ_FOTF01000014.1"/>
</dbReference>
<organism evidence="5 6">
    <name type="scientific">Loktanella salsilacus</name>
    <dbReference type="NCBI Taxonomy" id="195913"/>
    <lineage>
        <taxon>Bacteria</taxon>
        <taxon>Pseudomonadati</taxon>
        <taxon>Pseudomonadota</taxon>
        <taxon>Alphaproteobacteria</taxon>
        <taxon>Rhodobacterales</taxon>
        <taxon>Roseobacteraceae</taxon>
        <taxon>Loktanella</taxon>
    </lineage>
</organism>
<feature type="domain" description="Nudix hydrolase" evidence="4">
    <location>
        <begin position="12"/>
        <end position="144"/>
    </location>
</feature>
<keyword evidence="6" id="KW-1185">Reference proteome</keyword>
<dbReference type="SUPFAM" id="SSF55811">
    <property type="entry name" value="Nudix"/>
    <property type="match status" value="1"/>
</dbReference>
<evidence type="ECO:0000256" key="3">
    <source>
        <dbReference type="RuleBase" id="RU003476"/>
    </source>
</evidence>
<evidence type="ECO:0000259" key="4">
    <source>
        <dbReference type="PROSITE" id="PS51462"/>
    </source>
</evidence>
<dbReference type="STRING" id="195913.SAMN04488004_11413"/>
<sequence>MVTTPVDAQSSDDFDGAKVALFLGDQLIVIRRDKKPDIPYPDMWDFPGGGRDPGESPFQCVARETQEEVGLILPPSAVIWQRRARRASDGLIIWYFVARLPASAQNDVIFGDEGQFWRMACVDTVLQWPDVAGALQDRLALWRAGAPASDPALAGLPR</sequence>
<name>A0A1I4GQJ9_9RHOB</name>
<dbReference type="AlphaFoldDB" id="A0A1I4GQJ9"/>
<dbReference type="InterPro" id="IPR020476">
    <property type="entry name" value="Nudix_hydrolase"/>
</dbReference>
<dbReference type="EMBL" id="FOTF01000014">
    <property type="protein sequence ID" value="SFL32298.1"/>
    <property type="molecule type" value="Genomic_DNA"/>
</dbReference>
<dbReference type="Gene3D" id="3.90.79.10">
    <property type="entry name" value="Nucleoside Triphosphate Pyrophosphohydrolase"/>
    <property type="match status" value="1"/>
</dbReference>
<protein>
    <submittedName>
        <fullName evidence="5">8-oxo-dGTP diphosphatase</fullName>
    </submittedName>
</protein>
<dbReference type="PROSITE" id="PS00893">
    <property type="entry name" value="NUDIX_BOX"/>
    <property type="match status" value="1"/>
</dbReference>
<dbReference type="GO" id="GO:0016787">
    <property type="term" value="F:hydrolase activity"/>
    <property type="evidence" value="ECO:0007669"/>
    <property type="project" value="UniProtKB-KW"/>
</dbReference>
<comment type="similarity">
    <text evidence="3">Belongs to the Nudix hydrolase family.</text>
</comment>
<proteinExistence type="inferred from homology"/>
<dbReference type="PRINTS" id="PR00502">
    <property type="entry name" value="NUDIXFAMILY"/>
</dbReference>
<gene>
    <name evidence="5" type="ORF">SAMN04488004_11413</name>
</gene>
<evidence type="ECO:0000256" key="2">
    <source>
        <dbReference type="ARBA" id="ARBA00022801"/>
    </source>
</evidence>